<evidence type="ECO:0000256" key="9">
    <source>
        <dbReference type="HAMAP-Rule" id="MF_00024"/>
    </source>
</evidence>
<feature type="transmembrane region" description="Helical" evidence="9">
    <location>
        <begin position="329"/>
        <end position="349"/>
    </location>
</feature>
<dbReference type="EMBL" id="AWUW01000078">
    <property type="protein sequence ID" value="ERJ66426.1"/>
    <property type="molecule type" value="Genomic_DNA"/>
</dbReference>
<dbReference type="HOGENOM" id="CLU_054212_0_0_10"/>
<comment type="similarity">
    <text evidence="3 9">Belongs to the CobD/CbiB family.</text>
</comment>
<feature type="transmembrane region" description="Helical" evidence="9">
    <location>
        <begin position="77"/>
        <end position="103"/>
    </location>
</feature>
<evidence type="ECO:0000256" key="2">
    <source>
        <dbReference type="ARBA" id="ARBA00004953"/>
    </source>
</evidence>
<keyword evidence="7 9" id="KW-1133">Transmembrane helix</keyword>
<evidence type="ECO:0000256" key="5">
    <source>
        <dbReference type="ARBA" id="ARBA00022573"/>
    </source>
</evidence>
<dbReference type="GO" id="GO:0048472">
    <property type="term" value="F:threonine-phosphate decarboxylase activity"/>
    <property type="evidence" value="ECO:0007669"/>
    <property type="project" value="InterPro"/>
</dbReference>
<proteinExistence type="inferred from homology"/>
<dbReference type="PATRIC" id="fig|1227271.3.peg.966"/>
<dbReference type="HAMAP" id="MF_00024">
    <property type="entry name" value="CobD_CbiB"/>
    <property type="match status" value="1"/>
</dbReference>
<dbReference type="UniPathway" id="UPA00148"/>
<evidence type="ECO:0000256" key="7">
    <source>
        <dbReference type="ARBA" id="ARBA00022989"/>
    </source>
</evidence>
<evidence type="ECO:0000313" key="10">
    <source>
        <dbReference type="EMBL" id="ERJ66426.1"/>
    </source>
</evidence>
<dbReference type="PANTHER" id="PTHR34308">
    <property type="entry name" value="COBALAMIN BIOSYNTHESIS PROTEIN CBIB"/>
    <property type="match status" value="1"/>
</dbReference>
<dbReference type="GO" id="GO:0015420">
    <property type="term" value="F:ABC-type vitamin B12 transporter activity"/>
    <property type="evidence" value="ECO:0007669"/>
    <property type="project" value="UniProtKB-UniRule"/>
</dbReference>
<keyword evidence="8 9" id="KW-0472">Membrane</keyword>
<keyword evidence="5 9" id="KW-0169">Cobalamin biosynthesis</keyword>
<feature type="transmembrane region" description="Helical" evidence="9">
    <location>
        <begin position="12"/>
        <end position="34"/>
    </location>
</feature>
<comment type="function">
    <text evidence="9">Converts cobyric acid to cobinamide by the addition of aminopropanol on the F carboxylic group.</text>
</comment>
<evidence type="ECO:0000256" key="3">
    <source>
        <dbReference type="ARBA" id="ARBA00006263"/>
    </source>
</evidence>
<feature type="transmembrane region" description="Helical" evidence="9">
    <location>
        <begin position="110"/>
        <end position="135"/>
    </location>
</feature>
<dbReference type="NCBIfam" id="TIGR00380">
    <property type="entry name" value="cobal_cbiB"/>
    <property type="match status" value="1"/>
</dbReference>
<evidence type="ECO:0000256" key="4">
    <source>
        <dbReference type="ARBA" id="ARBA00022475"/>
    </source>
</evidence>
<gene>
    <name evidence="9" type="primary">cobD</name>
    <name evidence="10" type="ORF">HMPREF1555_01113</name>
</gene>
<sequence length="352" mass="39590">MHFDRFLPNFLFGMQGSVLILLLFLLPLLLGWLADYFLGDPLSLPHPIVGFGRMIAFGEKRLNKGNYRKVKGAFMSVFYIVAVFLLALLILLGLVFVCVYTILLDDFFRIAVAFAVASLILAIGIFFCLAGTTLIREVRMVFEAVDRSLEEGRKQVTRIVGRDTAALSAQEVRTAALETLSENLSDGVVAPMFWYMWLGLPGMMAYKMINTLDSMIGYKTARYFLFGRIAAKIDDVANYIPARLTAWLMILVSGKLHLFSFVRRYGRQHASPNSGYPEAALAGILNCRFGGTHDYFGESISKPYIGHNERELATADMQIAIRINRRVELVMLLLTFVVSWITYLLALSFCLI</sequence>
<dbReference type="GO" id="GO:0009236">
    <property type="term" value="P:cobalamin biosynthetic process"/>
    <property type="evidence" value="ECO:0007669"/>
    <property type="project" value="UniProtKB-UniRule"/>
</dbReference>
<dbReference type="Pfam" id="PF03186">
    <property type="entry name" value="CobD_Cbib"/>
    <property type="match status" value="1"/>
</dbReference>
<comment type="subcellular location">
    <subcellularLocation>
        <location evidence="1 9">Cell membrane</location>
        <topology evidence="1 9">Multi-pass membrane protein</topology>
    </subcellularLocation>
</comment>
<reference evidence="10 11" key="1">
    <citation type="submission" date="2013-06" db="EMBL/GenBank/DDBJ databases">
        <authorList>
            <person name="Weinstock G."/>
            <person name="Sodergren E."/>
            <person name="Lobos E.A."/>
            <person name="Fulton L."/>
            <person name="Fulton R."/>
            <person name="Courtney L."/>
            <person name="Fronick C."/>
            <person name="O'Laughlin M."/>
            <person name="Godfrey J."/>
            <person name="Wilson R.M."/>
            <person name="Miner T."/>
            <person name="Farmer C."/>
            <person name="Delehaunty K."/>
            <person name="Cordes M."/>
            <person name="Minx P."/>
            <person name="Tomlinson C."/>
            <person name="Chen J."/>
            <person name="Wollam A."/>
            <person name="Pepin K.H."/>
            <person name="Bhonagiri V."/>
            <person name="Zhang X."/>
            <person name="Warren W."/>
            <person name="Mitreva M."/>
            <person name="Mardis E.R."/>
            <person name="Wilson R.K."/>
        </authorList>
    </citation>
    <scope>NUCLEOTIDE SEQUENCE [LARGE SCALE GENOMIC DNA]</scope>
    <source>
        <strain evidence="10 11">F0570</strain>
    </source>
</reference>
<dbReference type="PANTHER" id="PTHR34308:SF1">
    <property type="entry name" value="COBALAMIN BIOSYNTHESIS PROTEIN CBIB"/>
    <property type="match status" value="1"/>
</dbReference>
<comment type="pathway">
    <text evidence="2 9">Cofactor biosynthesis; adenosylcobalamin biosynthesis.</text>
</comment>
<feature type="transmembrane region" description="Helical" evidence="9">
    <location>
        <begin position="192"/>
        <end position="209"/>
    </location>
</feature>
<evidence type="ECO:0000313" key="11">
    <source>
        <dbReference type="Proteomes" id="UP000016630"/>
    </source>
</evidence>
<comment type="caution">
    <text evidence="10">The sequence shown here is derived from an EMBL/GenBank/DDBJ whole genome shotgun (WGS) entry which is preliminary data.</text>
</comment>
<keyword evidence="6 9" id="KW-0812">Transmembrane</keyword>
<dbReference type="GO" id="GO:0005886">
    <property type="term" value="C:plasma membrane"/>
    <property type="evidence" value="ECO:0007669"/>
    <property type="project" value="UniProtKB-SubCell"/>
</dbReference>
<evidence type="ECO:0000256" key="1">
    <source>
        <dbReference type="ARBA" id="ARBA00004651"/>
    </source>
</evidence>
<name>A0A0E2LQD1_PORGN</name>
<dbReference type="InterPro" id="IPR004485">
    <property type="entry name" value="Cobalamin_biosynth_CobD/CbiB"/>
</dbReference>
<organism evidence="10 11">
    <name type="scientific">Porphyromonas gingivalis F0570</name>
    <dbReference type="NCBI Taxonomy" id="1227271"/>
    <lineage>
        <taxon>Bacteria</taxon>
        <taxon>Pseudomonadati</taxon>
        <taxon>Bacteroidota</taxon>
        <taxon>Bacteroidia</taxon>
        <taxon>Bacteroidales</taxon>
        <taxon>Porphyromonadaceae</taxon>
        <taxon>Porphyromonas</taxon>
    </lineage>
</organism>
<protein>
    <recommendedName>
        <fullName evidence="9">Cobalamin biosynthesis protein CobD</fullName>
    </recommendedName>
</protein>
<dbReference type="AlphaFoldDB" id="A0A0E2LQD1"/>
<keyword evidence="4 9" id="KW-1003">Cell membrane</keyword>
<evidence type="ECO:0000256" key="8">
    <source>
        <dbReference type="ARBA" id="ARBA00023136"/>
    </source>
</evidence>
<evidence type="ECO:0000256" key="6">
    <source>
        <dbReference type="ARBA" id="ARBA00022692"/>
    </source>
</evidence>
<dbReference type="Proteomes" id="UP000016630">
    <property type="component" value="Unassembled WGS sequence"/>
</dbReference>
<accession>A0A0E2LQD1</accession>